<proteinExistence type="predicted"/>
<organism evidence="2">
    <name type="scientific">Gongylonema pulchrum</name>
    <dbReference type="NCBI Taxonomy" id="637853"/>
    <lineage>
        <taxon>Eukaryota</taxon>
        <taxon>Metazoa</taxon>
        <taxon>Ecdysozoa</taxon>
        <taxon>Nematoda</taxon>
        <taxon>Chromadorea</taxon>
        <taxon>Rhabditida</taxon>
        <taxon>Spirurina</taxon>
        <taxon>Spiruromorpha</taxon>
        <taxon>Spiruroidea</taxon>
        <taxon>Gongylonematidae</taxon>
        <taxon>Gongylonema</taxon>
    </lineage>
</organism>
<dbReference type="InterPro" id="IPR045052">
    <property type="entry name" value="Copine"/>
</dbReference>
<evidence type="ECO:0000259" key="1">
    <source>
        <dbReference type="Pfam" id="PF07002"/>
    </source>
</evidence>
<dbReference type="PANTHER" id="PTHR10857">
    <property type="entry name" value="COPINE"/>
    <property type="match status" value="1"/>
</dbReference>
<dbReference type="Pfam" id="PF07002">
    <property type="entry name" value="Copine"/>
    <property type="match status" value="1"/>
</dbReference>
<reference evidence="2" key="1">
    <citation type="submission" date="2016-06" db="UniProtKB">
        <authorList>
            <consortium name="WormBaseParasite"/>
        </authorList>
    </citation>
    <scope>IDENTIFICATION</scope>
</reference>
<evidence type="ECO:0000313" key="2">
    <source>
        <dbReference type="WBParaSite" id="GPUH_0000485201-mRNA-1"/>
    </source>
</evidence>
<accession>A0A183D804</accession>
<sequence>LEFTVAIDFTKSNLPFENAASLHHVAGENTSQYEIAIQAIAEICQYYNNSQLFYAYGFGARLPGDNRNKSLLLLLELASDIPKAYFVVTPVGIPSAKTWV</sequence>
<name>A0A183D804_9BILA</name>
<protein>
    <submittedName>
        <fullName evidence="2">Copine domain-containing protein</fullName>
    </submittedName>
</protein>
<dbReference type="InterPro" id="IPR010734">
    <property type="entry name" value="Copine_C"/>
</dbReference>
<dbReference type="WBParaSite" id="GPUH_0000485201-mRNA-1">
    <property type="protein sequence ID" value="GPUH_0000485201-mRNA-1"/>
    <property type="gene ID" value="GPUH_0000485201"/>
</dbReference>
<dbReference type="GO" id="GO:0005886">
    <property type="term" value="C:plasma membrane"/>
    <property type="evidence" value="ECO:0007669"/>
    <property type="project" value="TreeGrafter"/>
</dbReference>
<dbReference type="AlphaFoldDB" id="A0A183D804"/>
<dbReference type="GO" id="GO:0071277">
    <property type="term" value="P:cellular response to calcium ion"/>
    <property type="evidence" value="ECO:0007669"/>
    <property type="project" value="TreeGrafter"/>
</dbReference>
<dbReference type="GO" id="GO:0005544">
    <property type="term" value="F:calcium-dependent phospholipid binding"/>
    <property type="evidence" value="ECO:0007669"/>
    <property type="project" value="InterPro"/>
</dbReference>
<dbReference type="PANTHER" id="PTHR10857:SF106">
    <property type="entry name" value="C2 DOMAIN-CONTAINING PROTEIN"/>
    <property type="match status" value="1"/>
</dbReference>
<feature type="domain" description="Copine C-terminal" evidence="1">
    <location>
        <begin position="21"/>
        <end position="68"/>
    </location>
</feature>